<evidence type="ECO:0000313" key="2">
    <source>
        <dbReference type="EMBL" id="RCV61855.1"/>
    </source>
</evidence>
<evidence type="ECO:0000313" key="3">
    <source>
        <dbReference type="Proteomes" id="UP000253318"/>
    </source>
</evidence>
<sequence>MPGRVHTRPPLRPHTRRTDAPAPTGTRHRPVREGRADLAGTGMAGDRRGPVPRRHDLGVET</sequence>
<keyword evidence="3" id="KW-1185">Reference proteome</keyword>
<gene>
    <name evidence="2" type="ORF">DEF24_03235</name>
</gene>
<feature type="region of interest" description="Disordered" evidence="1">
    <location>
        <begin position="1"/>
        <end position="61"/>
    </location>
</feature>
<reference evidence="2 3" key="1">
    <citation type="submission" date="2018-04" db="EMBL/GenBank/DDBJ databases">
        <title>Novel actinobacteria from marine sediment.</title>
        <authorList>
            <person name="Ng Z.Y."/>
            <person name="Tan G.Y.A."/>
        </authorList>
    </citation>
    <scope>NUCLEOTIDE SEQUENCE [LARGE SCALE GENOMIC DNA]</scope>
    <source>
        <strain evidence="2 3">TPS81</strain>
    </source>
</reference>
<dbReference type="Proteomes" id="UP000253318">
    <property type="component" value="Unassembled WGS sequence"/>
</dbReference>
<feature type="compositionally biased region" description="Basic residues" evidence="1">
    <location>
        <begin position="1"/>
        <end position="15"/>
    </location>
</feature>
<organism evidence="2 3">
    <name type="scientific">Marinitenerispora sediminis</name>
    <dbReference type="NCBI Taxonomy" id="1931232"/>
    <lineage>
        <taxon>Bacteria</taxon>
        <taxon>Bacillati</taxon>
        <taxon>Actinomycetota</taxon>
        <taxon>Actinomycetes</taxon>
        <taxon>Streptosporangiales</taxon>
        <taxon>Nocardiopsidaceae</taxon>
        <taxon>Marinitenerispora</taxon>
    </lineage>
</organism>
<comment type="caution">
    <text evidence="2">The sequence shown here is derived from an EMBL/GenBank/DDBJ whole genome shotgun (WGS) entry which is preliminary data.</text>
</comment>
<accession>A0A368TAS6</accession>
<dbReference type="EMBL" id="QEIN01000014">
    <property type="protein sequence ID" value="RCV61855.1"/>
    <property type="molecule type" value="Genomic_DNA"/>
</dbReference>
<dbReference type="AlphaFoldDB" id="A0A368TAS6"/>
<proteinExistence type="predicted"/>
<feature type="compositionally biased region" description="Basic and acidic residues" evidence="1">
    <location>
        <begin position="45"/>
        <end position="61"/>
    </location>
</feature>
<protein>
    <submittedName>
        <fullName evidence="2">Uncharacterized protein</fullName>
    </submittedName>
</protein>
<name>A0A368TAS6_9ACTN</name>
<evidence type="ECO:0000256" key="1">
    <source>
        <dbReference type="SAM" id="MobiDB-lite"/>
    </source>
</evidence>